<keyword evidence="4" id="KW-1185">Reference proteome</keyword>
<dbReference type="SUPFAM" id="SSF52540">
    <property type="entry name" value="P-loop containing nucleoside triphosphate hydrolases"/>
    <property type="match status" value="1"/>
</dbReference>
<proteinExistence type="predicted"/>
<gene>
    <name evidence="3" type="ORF">CA85_39360</name>
</gene>
<organism evidence="3 4">
    <name type="scientific">Allorhodopirellula solitaria</name>
    <dbReference type="NCBI Taxonomy" id="2527987"/>
    <lineage>
        <taxon>Bacteria</taxon>
        <taxon>Pseudomonadati</taxon>
        <taxon>Planctomycetota</taxon>
        <taxon>Planctomycetia</taxon>
        <taxon>Pirellulales</taxon>
        <taxon>Pirellulaceae</taxon>
        <taxon>Allorhodopirellula</taxon>
    </lineage>
</organism>
<dbReference type="EMBL" id="SJPK01000011">
    <property type="protein sequence ID" value="TWT59240.1"/>
    <property type="molecule type" value="Genomic_DNA"/>
</dbReference>
<dbReference type="InterPro" id="IPR038734">
    <property type="entry name" value="YhaN_AAA"/>
</dbReference>
<dbReference type="OrthoDB" id="9764467at2"/>
<evidence type="ECO:0000256" key="1">
    <source>
        <dbReference type="SAM" id="Coils"/>
    </source>
</evidence>
<dbReference type="Gene3D" id="3.40.50.300">
    <property type="entry name" value="P-loop containing nucleotide triphosphate hydrolases"/>
    <property type="match status" value="2"/>
</dbReference>
<sequence>MIIQRLDLIAYGRFTDTRIDLSAGPRRFHIIYGPNESGKSTSLRAITSLLYGMTTRAEDDYLHPKTKIRVGGVLEGAEGTSLECIRRRGRKGTLRQTDDSTVIPDADLDALLGGVDREAFEHRFGLSHDELVQGGKAILEGEGDLGEILFAAGAGVSQLKAVQTKIDNRLSELFVAGGSKGAINILSREITEKKRELEKAKILPREWADLQRDLKTQQATVTELEDAHRESAVRLSKLRAFENALPLVPRWRSMCQELDQLSDAPLLDDAFSERRRKLDSDRQIALRQSNSNEISVSDLQQELERLGDDSVILIHEADIESLFHRLGEREKARTDCVELQRKRKNLDRRMMETLAELSIEINEKEADAATQQIDASLKRLHMVDSVRTRVNGLAQQYAMLVRQRDDADEDLRSLQRDMAEVEKNRKSGITPDDPSVISQIIESVGSPDSVLANLAQQTADAKQSRLRCEQLARKLDTLCPKTEGSFADSITAAARLTLPSEQAVDAATQSLHQRENALQYASEKFDQLETSERSLADKLASAGTLGELPTAEQLGEARGLRDEKFCSIVAGYSSQSVSTEDFTRLQALIRKSDELVDTMRQHHEQVHLQASIQNQINDLGNQKATVRSIRDDSQTDLNSAHRDWQALWQPIGIAAGDPPTMERWTSTHAQLVESVSQYDEETERVNQIQTRIASACQRLRRAISSAVVDQAQQATLVHEADQESARSGEVDESTSDSNFSILHDQAIQLRTQLQHARKRYDERVKQHDSLRAELPKAEARLESRQNQLDRWDSDWADATSALAADVDRTPAVVLEKIAQIDGLNAQKRERDIVLHRIRAMLDDDNTYRSDLARLATSLGSEFGERDGEIQDAFRLVKDFFERLQTERSATTQRAKLQQQLDTAQHQLAAARKQVADADVSLGRLCEEAACQSPDQLIEVEQRSKQRQQVEQSKHNVEQQLRLLAGSIGFEEFVQEVAQQQTELLAMEIDQLENKLAGAREQLAQSQQTLGGLQERMARIDGSDQAAEQSQELQFLTGKIDNHVDEYSRVKIASMILRRAIDDYRQENQGPVLQLASTTFEQLTRGEYTSLKVDFDGKGKAILFGVRSADEESDVPAHAMSTGTADALYLSLRLASIDHQLTRGTPLPLVIDDCLVQLDDHRSAAAMRTLSDLSLRTQVILFTHHEHLIELAGQTLGPDEFHVQRLGEA</sequence>
<accession>A0A5C5X8I6</accession>
<keyword evidence="1" id="KW-0175">Coiled coil</keyword>
<dbReference type="InterPro" id="IPR027417">
    <property type="entry name" value="P-loop_NTPase"/>
</dbReference>
<feature type="coiled-coil region" evidence="1">
    <location>
        <begin position="939"/>
        <end position="1045"/>
    </location>
</feature>
<evidence type="ECO:0000259" key="2">
    <source>
        <dbReference type="Pfam" id="PF13514"/>
    </source>
</evidence>
<dbReference type="AlphaFoldDB" id="A0A5C5X8I6"/>
<dbReference type="Pfam" id="PF13514">
    <property type="entry name" value="AAA_27"/>
    <property type="match status" value="1"/>
</dbReference>
<evidence type="ECO:0000313" key="4">
    <source>
        <dbReference type="Proteomes" id="UP000318053"/>
    </source>
</evidence>
<protein>
    <recommendedName>
        <fullName evidence="2">YhaN AAA domain-containing protein</fullName>
    </recommendedName>
</protein>
<evidence type="ECO:0000313" key="3">
    <source>
        <dbReference type="EMBL" id="TWT59240.1"/>
    </source>
</evidence>
<dbReference type="PANTHER" id="PTHR41259">
    <property type="entry name" value="DOUBLE-STRAND BREAK REPAIR RAD50 ATPASE, PUTATIVE-RELATED"/>
    <property type="match status" value="1"/>
</dbReference>
<feature type="coiled-coil region" evidence="1">
    <location>
        <begin position="329"/>
        <end position="424"/>
    </location>
</feature>
<dbReference type="Proteomes" id="UP000318053">
    <property type="component" value="Unassembled WGS sequence"/>
</dbReference>
<comment type="caution">
    <text evidence="3">The sequence shown here is derived from an EMBL/GenBank/DDBJ whole genome shotgun (WGS) entry which is preliminary data.</text>
</comment>
<dbReference type="RefSeq" id="WP_146392835.1">
    <property type="nucleotide sequence ID" value="NZ_SJPK01000011.1"/>
</dbReference>
<feature type="domain" description="YhaN AAA" evidence="2">
    <location>
        <begin position="1"/>
        <end position="207"/>
    </location>
</feature>
<name>A0A5C5X8I6_9BACT</name>
<reference evidence="3 4" key="1">
    <citation type="submission" date="2019-02" db="EMBL/GenBank/DDBJ databases">
        <title>Deep-cultivation of Planctomycetes and their phenomic and genomic characterization uncovers novel biology.</title>
        <authorList>
            <person name="Wiegand S."/>
            <person name="Jogler M."/>
            <person name="Boedeker C."/>
            <person name="Pinto D."/>
            <person name="Vollmers J."/>
            <person name="Rivas-Marin E."/>
            <person name="Kohn T."/>
            <person name="Peeters S.H."/>
            <person name="Heuer A."/>
            <person name="Rast P."/>
            <person name="Oberbeckmann S."/>
            <person name="Bunk B."/>
            <person name="Jeske O."/>
            <person name="Meyerdierks A."/>
            <person name="Storesund J.E."/>
            <person name="Kallscheuer N."/>
            <person name="Luecker S."/>
            <person name="Lage O.M."/>
            <person name="Pohl T."/>
            <person name="Merkel B.J."/>
            <person name="Hornburger P."/>
            <person name="Mueller R.-W."/>
            <person name="Bruemmer F."/>
            <person name="Labrenz M."/>
            <person name="Spormann A.M."/>
            <person name="Op Den Camp H."/>
            <person name="Overmann J."/>
            <person name="Amann R."/>
            <person name="Jetten M.S.M."/>
            <person name="Mascher T."/>
            <person name="Medema M.H."/>
            <person name="Devos D.P."/>
            <person name="Kaster A.-K."/>
            <person name="Ovreas L."/>
            <person name="Rohde M."/>
            <person name="Galperin M.Y."/>
            <person name="Jogler C."/>
        </authorList>
    </citation>
    <scope>NUCLEOTIDE SEQUENCE [LARGE SCALE GENOMIC DNA]</scope>
    <source>
        <strain evidence="3 4">CA85</strain>
    </source>
</reference>
<dbReference type="PANTHER" id="PTHR41259:SF1">
    <property type="entry name" value="DOUBLE-STRAND BREAK REPAIR RAD50 ATPASE, PUTATIVE-RELATED"/>
    <property type="match status" value="1"/>
</dbReference>
<feature type="coiled-coil region" evidence="1">
    <location>
        <begin position="886"/>
        <end position="913"/>
    </location>
</feature>